<protein>
    <submittedName>
        <fullName evidence="1">Short chain dehydrogenase</fullName>
    </submittedName>
</protein>
<dbReference type="InterPro" id="IPR036291">
    <property type="entry name" value="NAD(P)-bd_dom_sf"/>
</dbReference>
<dbReference type="PRINTS" id="PR00081">
    <property type="entry name" value="GDHRDH"/>
</dbReference>
<gene>
    <name evidence="1" type="ORF">SAMN05216215_10935</name>
</gene>
<dbReference type="Gene3D" id="3.40.50.720">
    <property type="entry name" value="NAD(P)-binding Rossmann-like Domain"/>
    <property type="match status" value="1"/>
</dbReference>
<dbReference type="Pfam" id="PF00106">
    <property type="entry name" value="adh_short"/>
    <property type="match status" value="1"/>
</dbReference>
<dbReference type="STRING" id="418495.SAMN05216215_10935"/>
<dbReference type="PANTHER" id="PTHR43431">
    <property type="entry name" value="OXIDOREDUCTASE, SHORT CHAIN DEHYDROGENASE/REDUCTASE FAMILY (AFU_ORTHOLOGUE AFUA_5G14000)"/>
    <property type="match status" value="1"/>
</dbReference>
<accession>A0A1H3TUN4</accession>
<dbReference type="PANTHER" id="PTHR43431:SF7">
    <property type="entry name" value="OXIDOREDUCTASE, SHORT CHAIN DEHYDROGENASE_REDUCTASE FAMILY (AFU_ORTHOLOGUE AFUA_5G14000)"/>
    <property type="match status" value="1"/>
</dbReference>
<sequence>MHENLVIVGAGPGLGMGVARAFGKRGFRVGLIARNAERLAESVRELASDGITASAHPADVRDRGALTGALDDAQHELGPIDVLEYSPGPQAPITSAAETDPDAASAQFELCALGAVAAVGHVLPGMVARGRGSLLLTTGVSSLVPAPFLGNVGMAMAGLRNWAHALHIELASKGVHAAAVTIATGVNAENASGIGERYFELYESPERAEEIIGDVAAFESLVRSNSAPRP</sequence>
<evidence type="ECO:0000313" key="1">
    <source>
        <dbReference type="EMBL" id="SDZ53812.1"/>
    </source>
</evidence>
<dbReference type="Proteomes" id="UP000199529">
    <property type="component" value="Unassembled WGS sequence"/>
</dbReference>
<name>A0A1H3TUN4_9PSEU</name>
<proteinExistence type="predicted"/>
<evidence type="ECO:0000313" key="2">
    <source>
        <dbReference type="Proteomes" id="UP000199529"/>
    </source>
</evidence>
<dbReference type="AlphaFoldDB" id="A0A1H3TUN4"/>
<dbReference type="InterPro" id="IPR002347">
    <property type="entry name" value="SDR_fam"/>
</dbReference>
<dbReference type="RefSeq" id="WP_177227043.1">
    <property type="nucleotide sequence ID" value="NZ_FNOK01000093.1"/>
</dbReference>
<dbReference type="SUPFAM" id="SSF51735">
    <property type="entry name" value="NAD(P)-binding Rossmann-fold domains"/>
    <property type="match status" value="1"/>
</dbReference>
<organism evidence="1 2">
    <name type="scientific">Saccharopolyspora shandongensis</name>
    <dbReference type="NCBI Taxonomy" id="418495"/>
    <lineage>
        <taxon>Bacteria</taxon>
        <taxon>Bacillati</taxon>
        <taxon>Actinomycetota</taxon>
        <taxon>Actinomycetes</taxon>
        <taxon>Pseudonocardiales</taxon>
        <taxon>Pseudonocardiaceae</taxon>
        <taxon>Saccharopolyspora</taxon>
    </lineage>
</organism>
<dbReference type="EMBL" id="FNOK01000093">
    <property type="protein sequence ID" value="SDZ53812.1"/>
    <property type="molecule type" value="Genomic_DNA"/>
</dbReference>
<reference evidence="2" key="1">
    <citation type="submission" date="2016-10" db="EMBL/GenBank/DDBJ databases">
        <authorList>
            <person name="Varghese N."/>
            <person name="Submissions S."/>
        </authorList>
    </citation>
    <scope>NUCLEOTIDE SEQUENCE [LARGE SCALE GENOMIC DNA]</scope>
    <source>
        <strain evidence="2">CGMCC 4.3530</strain>
    </source>
</reference>
<keyword evidence="2" id="KW-1185">Reference proteome</keyword>